<reference evidence="1 2" key="1">
    <citation type="submission" date="2017-02" db="EMBL/GenBank/DDBJ databases">
        <authorList>
            <person name="Peterson S.W."/>
        </authorList>
    </citation>
    <scope>NUCLEOTIDE SEQUENCE [LARGE SCALE GENOMIC DNA]</scope>
    <source>
        <strain evidence="1 2">M1</strain>
    </source>
</reference>
<sequence>MKKINNEANLLDNEKINAIRAAIEHRATWMALMFLEMEEAGCDAEKITRAAIRKTGLIHGAKLKEKCEKPEDIRDFKQGFLMEDTLKIFEMDLKTLEEKELYVEFHYCALVQAWLKLGIDQEKISLLCDIAMEGDRGIAEAMGFEFELTDTIAEGCKTCNIRFLNNK</sequence>
<dbReference type="GO" id="GO:0016787">
    <property type="term" value="F:hydrolase activity"/>
    <property type="evidence" value="ECO:0007669"/>
    <property type="project" value="UniProtKB-KW"/>
</dbReference>
<dbReference type="EMBL" id="FUZT01000012">
    <property type="protein sequence ID" value="SKC84869.1"/>
    <property type="molecule type" value="Genomic_DNA"/>
</dbReference>
<proteinExistence type="predicted"/>
<dbReference type="Pfam" id="PF14196">
    <property type="entry name" value="ATC_hydrolase"/>
    <property type="match status" value="1"/>
</dbReference>
<dbReference type="STRING" id="36842.SAMN02194393_04270"/>
<evidence type="ECO:0000313" key="2">
    <source>
        <dbReference type="Proteomes" id="UP000190285"/>
    </source>
</evidence>
<keyword evidence="2" id="KW-1185">Reference proteome</keyword>
<dbReference type="OrthoDB" id="5454254at2"/>
<dbReference type="Proteomes" id="UP000190285">
    <property type="component" value="Unassembled WGS sequence"/>
</dbReference>
<dbReference type="RefSeq" id="WP_079494461.1">
    <property type="nucleotide sequence ID" value="NZ_FUZT01000012.1"/>
</dbReference>
<accession>A0A1T5MAI2</accession>
<protein>
    <submittedName>
        <fullName evidence="1">L-2-amino-thiazoline-4-carboxylic acid hydrolase</fullName>
    </submittedName>
</protein>
<dbReference type="InterPro" id="IPR026002">
    <property type="entry name" value="ATC_hydrolase-like"/>
</dbReference>
<name>A0A1T5MAI2_9FIRM</name>
<organism evidence="1 2">
    <name type="scientific">Maledivibacter halophilus</name>
    <dbReference type="NCBI Taxonomy" id="36842"/>
    <lineage>
        <taxon>Bacteria</taxon>
        <taxon>Bacillati</taxon>
        <taxon>Bacillota</taxon>
        <taxon>Clostridia</taxon>
        <taxon>Peptostreptococcales</taxon>
        <taxon>Caminicellaceae</taxon>
        <taxon>Maledivibacter</taxon>
    </lineage>
</organism>
<evidence type="ECO:0000313" key="1">
    <source>
        <dbReference type="EMBL" id="SKC84869.1"/>
    </source>
</evidence>
<dbReference type="AlphaFoldDB" id="A0A1T5MAI2"/>
<keyword evidence="1" id="KW-0378">Hydrolase</keyword>
<gene>
    <name evidence="1" type="ORF">SAMN02194393_04270</name>
</gene>